<name>A0A2W5WKF7_9MICO</name>
<sequence length="167" mass="17474">MLLRRVARPMLATPFVYDGVQAALHPAEHVAVARDVTDTVTDRLGVARLSDSQLTLAVRVHGAVTAALGVGLAAGFFPRLCAIKLAAVTVPLAVAHQPFTSKGEERARRTVPFVRAVGAIGAALIAGVDHEGRPGLAWRVDHARHAAARSTAKTARKAEKKLAGVAS</sequence>
<organism evidence="1 2">
    <name type="scientific">Xylanimonas oleitrophica</name>
    <dbReference type="NCBI Taxonomy" id="2607479"/>
    <lineage>
        <taxon>Bacteria</taxon>
        <taxon>Bacillati</taxon>
        <taxon>Actinomycetota</taxon>
        <taxon>Actinomycetes</taxon>
        <taxon>Micrococcales</taxon>
        <taxon>Promicromonosporaceae</taxon>
        <taxon>Xylanimonas</taxon>
    </lineage>
</organism>
<evidence type="ECO:0000313" key="1">
    <source>
        <dbReference type="EMBL" id="PZR52079.1"/>
    </source>
</evidence>
<comment type="caution">
    <text evidence="1">The sequence shown here is derived from an EMBL/GenBank/DDBJ whole genome shotgun (WGS) entry which is preliminary data.</text>
</comment>
<gene>
    <name evidence="1" type="ORF">DNL40_13830</name>
</gene>
<dbReference type="EMBL" id="QKWH01000013">
    <property type="protein sequence ID" value="PZR52079.1"/>
    <property type="molecule type" value="Genomic_DNA"/>
</dbReference>
<reference evidence="1 2" key="1">
    <citation type="submission" date="2018-06" db="EMBL/GenBank/DDBJ databases">
        <title>Whole genome sequencing of a novel hydrocarbon degrading bacterial strain, PW21 isolated from oil contaminated produced water sample.</title>
        <authorList>
            <person name="Nagkirti P."/>
            <person name="Shaikh A."/>
            <person name="Gowdaman V."/>
            <person name="Engineer A.E."/>
            <person name="Dagar S."/>
            <person name="Dhakephalkar P.K."/>
        </authorList>
    </citation>
    <scope>NUCLEOTIDE SEQUENCE [LARGE SCALE GENOMIC DNA]</scope>
    <source>
        <strain evidence="1 2">PW21</strain>
    </source>
</reference>
<evidence type="ECO:0000313" key="2">
    <source>
        <dbReference type="Proteomes" id="UP000248783"/>
    </source>
</evidence>
<dbReference type="AlphaFoldDB" id="A0A2W5WKF7"/>
<accession>A0A2W5WKF7</accession>
<dbReference type="RefSeq" id="WP_111251838.1">
    <property type="nucleotide sequence ID" value="NZ_QKWH01000013.1"/>
</dbReference>
<keyword evidence="2" id="KW-1185">Reference proteome</keyword>
<protein>
    <submittedName>
        <fullName evidence="1">DoxX family protein</fullName>
    </submittedName>
</protein>
<dbReference type="Proteomes" id="UP000248783">
    <property type="component" value="Unassembled WGS sequence"/>
</dbReference>
<proteinExistence type="predicted"/>